<reference evidence="3 4" key="1">
    <citation type="submission" date="2019-08" db="EMBL/GenBank/DDBJ databases">
        <title>Whole genome of Aphis craccivora.</title>
        <authorList>
            <person name="Voronova N.V."/>
            <person name="Shulinski R.S."/>
            <person name="Bandarenka Y.V."/>
            <person name="Zhorov D.G."/>
            <person name="Warner D."/>
        </authorList>
    </citation>
    <scope>NUCLEOTIDE SEQUENCE [LARGE SCALE GENOMIC DNA]</scope>
    <source>
        <strain evidence="3">180601</strain>
        <tissue evidence="3">Whole Body</tissue>
    </source>
</reference>
<evidence type="ECO:0000313" key="4">
    <source>
        <dbReference type="Proteomes" id="UP000478052"/>
    </source>
</evidence>
<organism evidence="3 4">
    <name type="scientific">Aphis craccivora</name>
    <name type="common">Cowpea aphid</name>
    <dbReference type="NCBI Taxonomy" id="307492"/>
    <lineage>
        <taxon>Eukaryota</taxon>
        <taxon>Metazoa</taxon>
        <taxon>Ecdysozoa</taxon>
        <taxon>Arthropoda</taxon>
        <taxon>Hexapoda</taxon>
        <taxon>Insecta</taxon>
        <taxon>Pterygota</taxon>
        <taxon>Neoptera</taxon>
        <taxon>Paraneoptera</taxon>
        <taxon>Hemiptera</taxon>
        <taxon>Sternorrhyncha</taxon>
        <taxon>Aphidomorpha</taxon>
        <taxon>Aphidoidea</taxon>
        <taxon>Aphididae</taxon>
        <taxon>Aphidini</taxon>
        <taxon>Aphis</taxon>
        <taxon>Aphis</taxon>
    </lineage>
</organism>
<keyword evidence="4" id="KW-1185">Reference proteome</keyword>
<name>A0A6G0W1W9_APHCR</name>
<dbReference type="AlphaFoldDB" id="A0A6G0W1W9"/>
<gene>
    <name evidence="3" type="ORF">FWK35_00029291</name>
</gene>
<dbReference type="OrthoDB" id="6606842at2759"/>
<sequence>MLSYYKCAKSKDFFCDGTARKNVDGSFSEIKPHSRAHIANIDDDSNLVVLFRDALKERSKNENISLKLIYDDEAQRHRVAAGFYPWSTAESIMRSVRRSSLPALPQSLNELAVKFDNGDLLRYTCCNNSIFSGSVRDLDGKYSVILACTHLINLVLSHGITEIHVDATFKVVPSNMGSQLLSIHFMIDNYNINLTENSIPIAYALMESKSRNSYQCVMDYMKNNLIPNLTPSLIMTVFEPALRDTLSSSLGVEGTRVLGCWFHHNQAVWKKMKSLNYLQTINSNPYALKTLKILMCLPLLPSAEIEQGFLLTKAYAIHHNVPLPNLFEYYQNYWIRRVGVDVLSVNGVSRRTNNNLESFHNFLRHKFSIAHPNLWVFLGQICELSQKRQRHWVLGIEHDQESNDDGLTDDFVEQEVPEVPQNIPE</sequence>
<feature type="compositionally biased region" description="Acidic residues" evidence="1">
    <location>
        <begin position="402"/>
        <end position="416"/>
    </location>
</feature>
<feature type="region of interest" description="Disordered" evidence="1">
    <location>
        <begin position="401"/>
        <end position="425"/>
    </location>
</feature>
<evidence type="ECO:0000313" key="3">
    <source>
        <dbReference type="EMBL" id="KAF0720024.1"/>
    </source>
</evidence>
<feature type="domain" description="MULE transposase" evidence="2">
    <location>
        <begin position="163"/>
        <end position="266"/>
    </location>
</feature>
<accession>A0A6G0W1W9</accession>
<dbReference type="Pfam" id="PF10551">
    <property type="entry name" value="MULE"/>
    <property type="match status" value="1"/>
</dbReference>
<dbReference type="InterPro" id="IPR018289">
    <property type="entry name" value="MULE_transposase_dom"/>
</dbReference>
<protein>
    <submittedName>
        <fullName evidence="3">RING-type domain-containing protein</fullName>
    </submittedName>
</protein>
<comment type="caution">
    <text evidence="3">The sequence shown here is derived from an EMBL/GenBank/DDBJ whole genome shotgun (WGS) entry which is preliminary data.</text>
</comment>
<proteinExistence type="predicted"/>
<evidence type="ECO:0000256" key="1">
    <source>
        <dbReference type="SAM" id="MobiDB-lite"/>
    </source>
</evidence>
<dbReference type="Proteomes" id="UP000478052">
    <property type="component" value="Unassembled WGS sequence"/>
</dbReference>
<dbReference type="EMBL" id="VUJU01009489">
    <property type="protein sequence ID" value="KAF0720024.1"/>
    <property type="molecule type" value="Genomic_DNA"/>
</dbReference>
<evidence type="ECO:0000259" key="2">
    <source>
        <dbReference type="Pfam" id="PF10551"/>
    </source>
</evidence>
<feature type="non-terminal residue" evidence="3">
    <location>
        <position position="425"/>
    </location>
</feature>